<dbReference type="AlphaFoldDB" id="A0A7V4U4V4"/>
<organism evidence="3">
    <name type="scientific">Caldithrix abyssi</name>
    <dbReference type="NCBI Taxonomy" id="187145"/>
    <lineage>
        <taxon>Bacteria</taxon>
        <taxon>Pseudomonadati</taxon>
        <taxon>Calditrichota</taxon>
        <taxon>Calditrichia</taxon>
        <taxon>Calditrichales</taxon>
        <taxon>Calditrichaceae</taxon>
        <taxon>Caldithrix</taxon>
    </lineage>
</organism>
<dbReference type="EMBL" id="DRQG01000139">
    <property type="protein sequence ID" value="HGY56904.1"/>
    <property type="molecule type" value="Genomic_DNA"/>
</dbReference>
<evidence type="ECO:0000313" key="3">
    <source>
        <dbReference type="EMBL" id="HGY56904.1"/>
    </source>
</evidence>
<dbReference type="InterPro" id="IPR011050">
    <property type="entry name" value="Pectin_lyase_fold/virulence"/>
</dbReference>
<evidence type="ECO:0000256" key="1">
    <source>
        <dbReference type="ARBA" id="ARBA00022737"/>
    </source>
</evidence>
<dbReference type="Pfam" id="PF13229">
    <property type="entry name" value="Beta_helix"/>
    <property type="match status" value="1"/>
</dbReference>
<feature type="domain" description="Right handed beta helix" evidence="2">
    <location>
        <begin position="186"/>
        <end position="276"/>
    </location>
</feature>
<accession>A0A7V4U4V4</accession>
<reference evidence="3" key="1">
    <citation type="journal article" date="2020" name="mSystems">
        <title>Genome- and Community-Level Interaction Insights into Carbon Utilization and Element Cycling Functions of Hydrothermarchaeota in Hydrothermal Sediment.</title>
        <authorList>
            <person name="Zhou Z."/>
            <person name="Liu Y."/>
            <person name="Xu W."/>
            <person name="Pan J."/>
            <person name="Luo Z.H."/>
            <person name="Li M."/>
        </authorList>
    </citation>
    <scope>NUCLEOTIDE SEQUENCE [LARGE SCALE GENOMIC DNA]</scope>
    <source>
        <strain evidence="3">HyVt-577</strain>
    </source>
</reference>
<keyword evidence="1" id="KW-0677">Repeat</keyword>
<dbReference type="Proteomes" id="UP000885779">
    <property type="component" value="Unassembled WGS sequence"/>
</dbReference>
<proteinExistence type="predicted"/>
<gene>
    <name evidence="3" type="ORF">ENK44_14445</name>
</gene>
<dbReference type="SUPFAM" id="SSF51126">
    <property type="entry name" value="Pectin lyase-like"/>
    <property type="match status" value="1"/>
</dbReference>
<evidence type="ECO:0000259" key="2">
    <source>
        <dbReference type="Pfam" id="PF13229"/>
    </source>
</evidence>
<name>A0A7V4U4V4_CALAY</name>
<protein>
    <recommendedName>
        <fullName evidence="2">Right handed beta helix domain-containing protein</fullName>
    </recommendedName>
</protein>
<comment type="caution">
    <text evidence="3">The sequence shown here is derived from an EMBL/GenBank/DDBJ whole genome shotgun (WGS) entry which is preliminary data.</text>
</comment>
<dbReference type="PANTHER" id="PTHR22990:SF15">
    <property type="entry name" value="F-BOX ONLY PROTEIN 10"/>
    <property type="match status" value="1"/>
</dbReference>
<dbReference type="InterPro" id="IPR051550">
    <property type="entry name" value="SCF-Subunits/Alg-Epimerases"/>
</dbReference>
<dbReference type="InterPro" id="IPR006626">
    <property type="entry name" value="PbH1"/>
</dbReference>
<dbReference type="PANTHER" id="PTHR22990">
    <property type="entry name" value="F-BOX ONLY PROTEIN"/>
    <property type="match status" value="1"/>
</dbReference>
<dbReference type="InterPro" id="IPR039448">
    <property type="entry name" value="Beta_helix"/>
</dbReference>
<sequence length="414" mass="45958">MNLMLKGVDENKLKLDFKMESKIVLFFILIILLFGCRKGTDYPINNEQKEENPEILEIPEIPVNYLQVPSSAYPTVQSAIDSSFDGDTVIVLPGIYKEVLDMKGKNITLASVYLLEENQKYIEATILDGKAEWSVINFNNGENENCVLNGFTLRNGAGIKYNSPYASPMRQGGGIYCWKSKPVLKNLIIRENTADWGSAIYCSQGSVTLDNILVTENKGSHALYFIHSSPRINNIRVEKNEGNGLATRECHTFTISNSRFLNNSRSGCFFDQGRTILINVLCADNKYWGVSANAAPTELKNCTLVNNGGGINVFETSSFIKNCIFWNESVEISLSVLISGWAEATVRYSDVKGNPSSYENEYYKLDYDSTNISLDPQFCDPENGDYHLQPGSPCLTASEDGWLIGAMGEGCSGE</sequence>
<dbReference type="SMART" id="SM00710">
    <property type="entry name" value="PbH1"/>
    <property type="match status" value="4"/>
</dbReference>
<dbReference type="InterPro" id="IPR012334">
    <property type="entry name" value="Pectin_lyas_fold"/>
</dbReference>
<dbReference type="Gene3D" id="2.160.20.10">
    <property type="entry name" value="Single-stranded right-handed beta-helix, Pectin lyase-like"/>
    <property type="match status" value="1"/>
</dbReference>